<protein>
    <submittedName>
        <fullName evidence="2">Uncharacterized protein</fullName>
    </submittedName>
</protein>
<dbReference type="KEGG" id="nay:HYG81_11530"/>
<evidence type="ECO:0000313" key="3">
    <source>
        <dbReference type="Proteomes" id="UP000510869"/>
    </source>
</evidence>
<sequence length="74" mass="8224">MRERLETDIGFYYAFGGFLIAIFVLGLAVVAVIDPAGVRTVELIGLSGGFFMFILVYFISISIQRLEDLEEGSR</sequence>
<organism evidence="2 3">
    <name type="scientific">Natrinema zhouii</name>
    <dbReference type="NCBI Taxonomy" id="1710539"/>
    <lineage>
        <taxon>Archaea</taxon>
        <taxon>Methanobacteriati</taxon>
        <taxon>Methanobacteriota</taxon>
        <taxon>Stenosarchaea group</taxon>
        <taxon>Halobacteria</taxon>
        <taxon>Halobacteriales</taxon>
        <taxon>Natrialbaceae</taxon>
        <taxon>Natrinema</taxon>
    </lineage>
</organism>
<keyword evidence="1" id="KW-0472">Membrane</keyword>
<dbReference type="AlphaFoldDB" id="A0A7D6GTZ6"/>
<feature type="transmembrane region" description="Helical" evidence="1">
    <location>
        <begin position="39"/>
        <end position="59"/>
    </location>
</feature>
<accession>A0A7D6GTZ6</accession>
<evidence type="ECO:0000313" key="2">
    <source>
        <dbReference type="EMBL" id="QLK24746.1"/>
    </source>
</evidence>
<proteinExistence type="predicted"/>
<gene>
    <name evidence="2" type="ORF">HYG81_11530</name>
</gene>
<reference evidence="2 3" key="1">
    <citation type="submission" date="2020-07" db="EMBL/GenBank/DDBJ databases">
        <title>Natrinema (YPL30) sp. nov. and Haloterrigena xxxxxx (YPL8) sp. nov., isolated from a salt mine.</title>
        <authorList>
            <person name="Cui H."/>
        </authorList>
    </citation>
    <scope>NUCLEOTIDE SEQUENCE [LARGE SCALE GENOMIC DNA]</scope>
    <source>
        <strain evidence="2 3">YPL13</strain>
    </source>
</reference>
<dbReference type="RefSeq" id="WP_180839824.1">
    <property type="nucleotide sequence ID" value="NZ_CP059154.1"/>
</dbReference>
<evidence type="ECO:0000256" key="1">
    <source>
        <dbReference type="SAM" id="Phobius"/>
    </source>
</evidence>
<keyword evidence="1" id="KW-0812">Transmembrane</keyword>
<dbReference type="EMBL" id="CP059154">
    <property type="protein sequence ID" value="QLK24746.1"/>
    <property type="molecule type" value="Genomic_DNA"/>
</dbReference>
<name>A0A7D6GTZ6_9EURY</name>
<keyword evidence="3" id="KW-1185">Reference proteome</keyword>
<keyword evidence="1" id="KW-1133">Transmembrane helix</keyword>
<dbReference type="GeneID" id="56143845"/>
<dbReference type="OrthoDB" id="327186at2157"/>
<feature type="transmembrane region" description="Helical" evidence="1">
    <location>
        <begin position="12"/>
        <end position="33"/>
    </location>
</feature>
<dbReference type="Proteomes" id="UP000510869">
    <property type="component" value="Chromosome"/>
</dbReference>